<keyword evidence="3" id="KW-0812">Transmembrane</keyword>
<dbReference type="EMBL" id="OU896714">
    <property type="protein sequence ID" value="CAG9824811.1"/>
    <property type="molecule type" value="Genomic_DNA"/>
</dbReference>
<keyword evidence="2" id="KW-0964">Secreted</keyword>
<reference evidence="6" key="2">
    <citation type="submission" date="2022-10" db="EMBL/GenBank/DDBJ databases">
        <authorList>
            <consortium name="ENA_rothamsted_submissions"/>
            <consortium name="culmorum"/>
            <person name="King R."/>
        </authorList>
    </citation>
    <scope>NUCLEOTIDE SEQUENCE</scope>
</reference>
<keyword evidence="3" id="KW-0472">Membrane</keyword>
<dbReference type="AlphaFoldDB" id="A0A9N9SIQ0"/>
<gene>
    <name evidence="6" type="ORF">PHAECO_LOCUS12098</name>
</gene>
<evidence type="ECO:0000256" key="2">
    <source>
        <dbReference type="ARBA" id="ARBA00022525"/>
    </source>
</evidence>
<dbReference type="InterPro" id="IPR002413">
    <property type="entry name" value="V5_allergen-like"/>
</dbReference>
<dbReference type="PRINTS" id="PR00838">
    <property type="entry name" value="V5ALLERGEN"/>
</dbReference>
<dbReference type="SMART" id="SM00198">
    <property type="entry name" value="SCP"/>
    <property type="match status" value="1"/>
</dbReference>
<feature type="signal peptide" evidence="4">
    <location>
        <begin position="1"/>
        <end position="20"/>
    </location>
</feature>
<dbReference type="InterPro" id="IPR035940">
    <property type="entry name" value="CAP_sf"/>
</dbReference>
<dbReference type="OrthoDB" id="414826at2759"/>
<sequence>MINTSLFTLLSLLLVAGVYSQNNRYCDLHCYGAPMHTVCQRSAQECGPDPSCGPDFRKVRFTHEHRQQILDQHNELRNKVAMGMQPGQPPARNMKELTYNRELEFIVQCWLNACRGDPLEHDSCRRTAKFEAVGQNLAASYSQTGMMRLKISILATFLLIIGIWTLVTTASLSGPIHRKSAVQPRSIPLSEVVGRCTTFYMAATTVHQEITKDNLYMRRECQLSGVVADIRDWYRRDFEYIYLIVFCSVLLNKDVHNQ</sequence>
<evidence type="ECO:0000256" key="3">
    <source>
        <dbReference type="SAM" id="Phobius"/>
    </source>
</evidence>
<evidence type="ECO:0000313" key="6">
    <source>
        <dbReference type="EMBL" id="CAG9824811.1"/>
    </source>
</evidence>
<organism evidence="6 7">
    <name type="scientific">Phaedon cochleariae</name>
    <name type="common">Mustard beetle</name>
    <dbReference type="NCBI Taxonomy" id="80249"/>
    <lineage>
        <taxon>Eukaryota</taxon>
        <taxon>Metazoa</taxon>
        <taxon>Ecdysozoa</taxon>
        <taxon>Arthropoda</taxon>
        <taxon>Hexapoda</taxon>
        <taxon>Insecta</taxon>
        <taxon>Pterygota</taxon>
        <taxon>Neoptera</taxon>
        <taxon>Endopterygota</taxon>
        <taxon>Coleoptera</taxon>
        <taxon>Polyphaga</taxon>
        <taxon>Cucujiformia</taxon>
        <taxon>Chrysomeloidea</taxon>
        <taxon>Chrysomelidae</taxon>
        <taxon>Chrysomelinae</taxon>
        <taxon>Chrysomelini</taxon>
        <taxon>Phaedon</taxon>
    </lineage>
</organism>
<dbReference type="CDD" id="cd05380">
    <property type="entry name" value="CAP_euk"/>
    <property type="match status" value="1"/>
</dbReference>
<keyword evidence="3" id="KW-1133">Transmembrane helix</keyword>
<feature type="transmembrane region" description="Helical" evidence="3">
    <location>
        <begin position="151"/>
        <end position="172"/>
    </location>
</feature>
<comment type="subcellular location">
    <subcellularLocation>
        <location evidence="1">Secreted</location>
    </subcellularLocation>
</comment>
<keyword evidence="4" id="KW-0732">Signal</keyword>
<evidence type="ECO:0000256" key="1">
    <source>
        <dbReference type="ARBA" id="ARBA00004613"/>
    </source>
</evidence>
<keyword evidence="7" id="KW-1185">Reference proteome</keyword>
<dbReference type="GO" id="GO:0005576">
    <property type="term" value="C:extracellular region"/>
    <property type="evidence" value="ECO:0007669"/>
    <property type="project" value="UniProtKB-SubCell"/>
</dbReference>
<name>A0A9N9SIQ0_PHACE</name>
<evidence type="ECO:0000313" key="7">
    <source>
        <dbReference type="Proteomes" id="UP001153737"/>
    </source>
</evidence>
<accession>A0A9N9SIQ0</accession>
<evidence type="ECO:0000259" key="5">
    <source>
        <dbReference type="SMART" id="SM00198"/>
    </source>
</evidence>
<dbReference type="InterPro" id="IPR014044">
    <property type="entry name" value="CAP_dom"/>
</dbReference>
<reference evidence="6" key="1">
    <citation type="submission" date="2022-01" db="EMBL/GenBank/DDBJ databases">
        <authorList>
            <person name="King R."/>
        </authorList>
    </citation>
    <scope>NUCLEOTIDE SEQUENCE</scope>
</reference>
<proteinExistence type="predicted"/>
<dbReference type="Gene3D" id="3.40.33.10">
    <property type="entry name" value="CAP"/>
    <property type="match status" value="1"/>
</dbReference>
<protein>
    <recommendedName>
        <fullName evidence="5">SCP domain-containing protein</fullName>
    </recommendedName>
</protein>
<dbReference type="Proteomes" id="UP001153737">
    <property type="component" value="Chromosome 8"/>
</dbReference>
<evidence type="ECO:0000256" key="4">
    <source>
        <dbReference type="SAM" id="SignalP"/>
    </source>
</evidence>
<feature type="chain" id="PRO_5040489940" description="SCP domain-containing protein" evidence="4">
    <location>
        <begin position="21"/>
        <end position="258"/>
    </location>
</feature>
<feature type="domain" description="SCP" evidence="5">
    <location>
        <begin position="64"/>
        <end position="198"/>
    </location>
</feature>
<dbReference type="SUPFAM" id="SSF55797">
    <property type="entry name" value="PR-1-like"/>
    <property type="match status" value="1"/>
</dbReference>